<reference evidence="1 2" key="1">
    <citation type="submission" date="2024-02" db="EMBL/GenBank/DDBJ databases">
        <title>Adaptive strategies in a cosmopolitan and abundant soil bacterium.</title>
        <authorList>
            <person name="Carini P."/>
        </authorList>
    </citation>
    <scope>NUCLEOTIDE SEQUENCE [LARGE SCALE GENOMIC DNA]</scope>
    <source>
        <strain evidence="1 2">AZCC 1608</strain>
    </source>
</reference>
<proteinExistence type="predicted"/>
<dbReference type="InterPro" id="IPR032774">
    <property type="entry name" value="WG_beta_rep"/>
</dbReference>
<dbReference type="Pfam" id="PF14903">
    <property type="entry name" value="WG_beta_rep"/>
    <property type="match status" value="1"/>
</dbReference>
<evidence type="ECO:0008006" key="3">
    <source>
        <dbReference type="Google" id="ProtNLM"/>
    </source>
</evidence>
<keyword evidence="2" id="KW-1185">Reference proteome</keyword>
<accession>A0ABU8B4M8</accession>
<evidence type="ECO:0000313" key="1">
    <source>
        <dbReference type="EMBL" id="MEH2553487.1"/>
    </source>
</evidence>
<name>A0ABU8B4M8_9BRAD</name>
<dbReference type="EMBL" id="JAZHRV010000001">
    <property type="protein sequence ID" value="MEH2553487.1"/>
    <property type="molecule type" value="Genomic_DNA"/>
</dbReference>
<sequence length="249" mass="27820">MREVAAPVIAREAKQSTSPHKGNQSILCYAALDCFATLAMTVGTNACIMPDFLKILALSALLTLSSKPVVAMDQGTVAPGVFDCWEPERTFKQCAATGPDGRPRLKRSYLARLRYDRDGLASVLLFGGTDKRKAQWFYIRRGVIPVPVESMDNGPDYFEDGLARSRVGGKIGYIDRKLNLVIPARYDGAYPFRDGVAVVCTACTIEYDRTVTEGERSWYVGGQWGRIDRRGRVVSPFRSWEKYQQLEFN</sequence>
<evidence type="ECO:0000313" key="2">
    <source>
        <dbReference type="Proteomes" id="UP001364224"/>
    </source>
</evidence>
<dbReference type="Proteomes" id="UP001364224">
    <property type="component" value="Unassembled WGS sequence"/>
</dbReference>
<organism evidence="1 2">
    <name type="scientific">Bradyrhizobium algeriense</name>
    <dbReference type="NCBI Taxonomy" id="634784"/>
    <lineage>
        <taxon>Bacteria</taxon>
        <taxon>Pseudomonadati</taxon>
        <taxon>Pseudomonadota</taxon>
        <taxon>Alphaproteobacteria</taxon>
        <taxon>Hyphomicrobiales</taxon>
        <taxon>Nitrobacteraceae</taxon>
        <taxon>Bradyrhizobium</taxon>
    </lineage>
</organism>
<protein>
    <recommendedName>
        <fullName evidence="3">WG repeat-containing protein</fullName>
    </recommendedName>
</protein>
<gene>
    <name evidence="1" type="ORF">V1286_001016</name>
</gene>
<comment type="caution">
    <text evidence="1">The sequence shown here is derived from an EMBL/GenBank/DDBJ whole genome shotgun (WGS) entry which is preliminary data.</text>
</comment>
<dbReference type="RefSeq" id="WP_334477971.1">
    <property type="nucleotide sequence ID" value="NZ_JAZHRV010000001.1"/>
</dbReference>